<evidence type="ECO:0000256" key="1">
    <source>
        <dbReference type="ARBA" id="ARBA00012528"/>
    </source>
</evidence>
<feature type="transmembrane region" description="Helical" evidence="3">
    <location>
        <begin position="20"/>
        <end position="42"/>
    </location>
</feature>
<dbReference type="Proteomes" id="UP000532373">
    <property type="component" value="Unassembled WGS sequence"/>
</dbReference>
<evidence type="ECO:0000256" key="3">
    <source>
        <dbReference type="SAM" id="Phobius"/>
    </source>
</evidence>
<dbReference type="NCBIfam" id="TIGR00254">
    <property type="entry name" value="GGDEF"/>
    <property type="match status" value="1"/>
</dbReference>
<keyword evidence="3" id="KW-1133">Transmembrane helix</keyword>
<dbReference type="InterPro" id="IPR000160">
    <property type="entry name" value="GGDEF_dom"/>
</dbReference>
<dbReference type="EMBL" id="JACHGI010000001">
    <property type="protein sequence ID" value="MBB6464439.1"/>
    <property type="molecule type" value="Genomic_DNA"/>
</dbReference>
<dbReference type="RefSeq" id="WP_184767034.1">
    <property type="nucleotide sequence ID" value="NZ_JACHGI010000001.1"/>
</dbReference>
<dbReference type="GO" id="GO:0052621">
    <property type="term" value="F:diguanylate cyclase activity"/>
    <property type="evidence" value="ECO:0007669"/>
    <property type="project" value="UniProtKB-EC"/>
</dbReference>
<dbReference type="Pfam" id="PF00990">
    <property type="entry name" value="GGDEF"/>
    <property type="match status" value="1"/>
</dbReference>
<dbReference type="PANTHER" id="PTHR45138:SF9">
    <property type="entry name" value="DIGUANYLATE CYCLASE DGCM-RELATED"/>
    <property type="match status" value="1"/>
</dbReference>
<proteinExistence type="predicted"/>
<comment type="caution">
    <text evidence="5">The sequence shown here is derived from an EMBL/GenBank/DDBJ whole genome shotgun (WGS) entry which is preliminary data.</text>
</comment>
<dbReference type="PANTHER" id="PTHR45138">
    <property type="entry name" value="REGULATORY COMPONENTS OF SENSORY TRANSDUCTION SYSTEM"/>
    <property type="match status" value="1"/>
</dbReference>
<dbReference type="InterPro" id="IPR043128">
    <property type="entry name" value="Rev_trsase/Diguanyl_cyclase"/>
</dbReference>
<evidence type="ECO:0000256" key="2">
    <source>
        <dbReference type="ARBA" id="ARBA00034247"/>
    </source>
</evidence>
<evidence type="ECO:0000259" key="4">
    <source>
        <dbReference type="PROSITE" id="PS50887"/>
    </source>
</evidence>
<protein>
    <recommendedName>
        <fullName evidence="1">diguanylate cyclase</fullName>
        <ecNumber evidence="1">2.7.7.65</ecNumber>
    </recommendedName>
</protein>
<dbReference type="PROSITE" id="PS50887">
    <property type="entry name" value="GGDEF"/>
    <property type="match status" value="1"/>
</dbReference>
<dbReference type="InterPro" id="IPR029787">
    <property type="entry name" value="Nucleotide_cyclase"/>
</dbReference>
<dbReference type="Gene3D" id="3.30.70.270">
    <property type="match status" value="1"/>
</dbReference>
<sequence length="254" mass="26971">MVGASRIAARFNRLSVLGQACAIVAAATIGADLLTLIFYAIFFSDRLLLDLVLTSLIVVAVAFPLSYFFMGRSARLVELAAELDRANRLDDLTGLLNRKTFLLQSRLVVGADEGGEGAGVLLFIDADHFKAINDRHGHAMGDAVLQEIGAALTASIGEQDIAGRFGGEEFVVLLRGASPEKAAQVCERLRRKVKTISAIVGLSGREVTVSIGVSKHQPGQGLDALLLAADRNLYVAKANGRDRIVNTDAKLSAA</sequence>
<dbReference type="SMART" id="SM00267">
    <property type="entry name" value="GGDEF"/>
    <property type="match status" value="1"/>
</dbReference>
<dbReference type="SUPFAM" id="SSF55073">
    <property type="entry name" value="Nucleotide cyclase"/>
    <property type="match status" value="1"/>
</dbReference>
<evidence type="ECO:0000313" key="6">
    <source>
        <dbReference type="Proteomes" id="UP000532373"/>
    </source>
</evidence>
<dbReference type="EC" id="2.7.7.65" evidence="1"/>
<dbReference type="CDD" id="cd01949">
    <property type="entry name" value="GGDEF"/>
    <property type="match status" value="1"/>
</dbReference>
<feature type="domain" description="GGDEF" evidence="4">
    <location>
        <begin position="117"/>
        <end position="249"/>
    </location>
</feature>
<dbReference type="FunFam" id="3.30.70.270:FF:000001">
    <property type="entry name" value="Diguanylate cyclase domain protein"/>
    <property type="match status" value="1"/>
</dbReference>
<reference evidence="5 6" key="1">
    <citation type="submission" date="2020-08" db="EMBL/GenBank/DDBJ databases">
        <title>Genomic Encyclopedia of Type Strains, Phase IV (KMG-IV): sequencing the most valuable type-strain genomes for metagenomic binning, comparative biology and taxonomic classification.</title>
        <authorList>
            <person name="Goeker M."/>
        </authorList>
    </citation>
    <scope>NUCLEOTIDE SEQUENCE [LARGE SCALE GENOMIC DNA]</scope>
    <source>
        <strain evidence="5 6">DSM 17454</strain>
    </source>
</reference>
<feature type="transmembrane region" description="Helical" evidence="3">
    <location>
        <begin position="48"/>
        <end position="69"/>
    </location>
</feature>
<keyword evidence="3" id="KW-0472">Membrane</keyword>
<gene>
    <name evidence="5" type="ORF">HNQ96_000286</name>
</gene>
<name>A0A8E2BAV4_9HYPH</name>
<dbReference type="InterPro" id="IPR050469">
    <property type="entry name" value="Diguanylate_Cyclase"/>
</dbReference>
<comment type="catalytic activity">
    <reaction evidence="2">
        <text>2 GTP = 3',3'-c-di-GMP + 2 diphosphate</text>
        <dbReference type="Rhea" id="RHEA:24898"/>
        <dbReference type="ChEBI" id="CHEBI:33019"/>
        <dbReference type="ChEBI" id="CHEBI:37565"/>
        <dbReference type="ChEBI" id="CHEBI:58805"/>
        <dbReference type="EC" id="2.7.7.65"/>
    </reaction>
</comment>
<organism evidence="5 6">
    <name type="scientific">Aminobacter carboxidus</name>
    <dbReference type="NCBI Taxonomy" id="376165"/>
    <lineage>
        <taxon>Bacteria</taxon>
        <taxon>Pseudomonadati</taxon>
        <taxon>Pseudomonadota</taxon>
        <taxon>Alphaproteobacteria</taxon>
        <taxon>Hyphomicrobiales</taxon>
        <taxon>Phyllobacteriaceae</taxon>
        <taxon>Aminobacter</taxon>
    </lineage>
</organism>
<keyword evidence="3" id="KW-0812">Transmembrane</keyword>
<accession>A0A8E2BAV4</accession>
<dbReference type="AlphaFoldDB" id="A0A8E2BAV4"/>
<evidence type="ECO:0000313" key="5">
    <source>
        <dbReference type="EMBL" id="MBB6464439.1"/>
    </source>
</evidence>